<feature type="domain" description="Polymerase/histidinol phosphatase N-terminal" evidence="1">
    <location>
        <begin position="125"/>
        <end position="187"/>
    </location>
</feature>
<dbReference type="AlphaFoldDB" id="A0A2T2XH77"/>
<name>A0A2T2XH77_9FIRM</name>
<proteinExistence type="predicted"/>
<accession>A0A2T2XH77</accession>
<dbReference type="SMART" id="SM00481">
    <property type="entry name" value="POLIIIAc"/>
    <property type="match status" value="1"/>
</dbReference>
<dbReference type="EMBL" id="PXYW01000016">
    <property type="protein sequence ID" value="PSR33792.1"/>
    <property type="molecule type" value="Genomic_DNA"/>
</dbReference>
<dbReference type="PANTHER" id="PTHR42924:SF3">
    <property type="entry name" value="POLYMERASE_HISTIDINOL PHOSPHATASE N-TERMINAL DOMAIN-CONTAINING PROTEIN"/>
    <property type="match status" value="1"/>
</dbReference>
<dbReference type="SUPFAM" id="SSF89550">
    <property type="entry name" value="PHP domain-like"/>
    <property type="match status" value="1"/>
</dbReference>
<gene>
    <name evidence="2" type="ORF">C7B46_08060</name>
</gene>
<protein>
    <recommendedName>
        <fullName evidence="1">Polymerase/histidinol phosphatase N-terminal domain-containing protein</fullName>
    </recommendedName>
</protein>
<dbReference type="Gene3D" id="3.20.20.140">
    <property type="entry name" value="Metal-dependent hydrolases"/>
    <property type="match status" value="1"/>
</dbReference>
<dbReference type="GO" id="GO:0035312">
    <property type="term" value="F:5'-3' DNA exonuclease activity"/>
    <property type="evidence" value="ECO:0007669"/>
    <property type="project" value="TreeGrafter"/>
</dbReference>
<dbReference type="InterPro" id="IPR052018">
    <property type="entry name" value="PHP_domain"/>
</dbReference>
<dbReference type="PANTHER" id="PTHR42924">
    <property type="entry name" value="EXONUCLEASE"/>
    <property type="match status" value="1"/>
</dbReference>
<dbReference type="InterPro" id="IPR016195">
    <property type="entry name" value="Pol/histidinol_Pase-like"/>
</dbReference>
<comment type="caution">
    <text evidence="2">The sequence shown here is derived from an EMBL/GenBank/DDBJ whole genome shotgun (WGS) entry which is preliminary data.</text>
</comment>
<dbReference type="NCBIfam" id="NF038032">
    <property type="entry name" value="CehA_McbA_metalo"/>
    <property type="match status" value="1"/>
</dbReference>
<dbReference type="CDD" id="cd07432">
    <property type="entry name" value="PHP_HisPPase"/>
    <property type="match status" value="1"/>
</dbReference>
<dbReference type="InterPro" id="IPR003141">
    <property type="entry name" value="Pol/His_phosphatase_N"/>
</dbReference>
<evidence type="ECO:0000313" key="3">
    <source>
        <dbReference type="Proteomes" id="UP000242972"/>
    </source>
</evidence>
<reference evidence="2 3" key="1">
    <citation type="journal article" date="2014" name="BMC Genomics">
        <title>Comparison of environmental and isolate Sulfobacillus genomes reveals diverse carbon, sulfur, nitrogen, and hydrogen metabolisms.</title>
        <authorList>
            <person name="Justice N.B."/>
            <person name="Norman A."/>
            <person name="Brown C.T."/>
            <person name="Singh A."/>
            <person name="Thomas B.C."/>
            <person name="Banfield J.F."/>
        </authorList>
    </citation>
    <scope>NUCLEOTIDE SEQUENCE [LARGE SCALE GENOMIC DNA]</scope>
    <source>
        <strain evidence="2">AMDSBA4</strain>
    </source>
</reference>
<dbReference type="GO" id="GO:0004534">
    <property type="term" value="F:5'-3' RNA exonuclease activity"/>
    <property type="evidence" value="ECO:0007669"/>
    <property type="project" value="TreeGrafter"/>
</dbReference>
<evidence type="ECO:0000313" key="2">
    <source>
        <dbReference type="EMBL" id="PSR33792.1"/>
    </source>
</evidence>
<organism evidence="2 3">
    <name type="scientific">Sulfobacillus benefaciens</name>
    <dbReference type="NCBI Taxonomy" id="453960"/>
    <lineage>
        <taxon>Bacteria</taxon>
        <taxon>Bacillati</taxon>
        <taxon>Bacillota</taxon>
        <taxon>Clostridia</taxon>
        <taxon>Eubacteriales</taxon>
        <taxon>Clostridiales Family XVII. Incertae Sedis</taxon>
        <taxon>Sulfobacillus</taxon>
    </lineage>
</organism>
<sequence>MQLSSAHTIMISRKIRRQDQGIIMELPFTLPDHVADLTVDLKPTWSPPYVVDFGVADPSRIRGWSGGARYNCHISRFQATHGYLPGPLNKGIWSILLGLYRLPPESFDIEVTITWRQFCPQWVKGDLHVHTLHSDGSWTVDETLDRVAKAGLDFVALTDHNTSSQNLSAHKPSSLIIVPGMEWTTYHGHANIFGVPDPLPDWRVANNDDFDEKLASVRAQGSYVSINHPFDTSQPGISWEWGLDRKTWVEIWNGPWRPSNQAAVDWWQTQLCKGRHLVAISGSDTHGPSTLVHHGQPTTWVWVPTPDTGSILSAINDGHVFITQDSYGPELSMHCGPYIVGDTVTESKNSTVEIQVQKVLPQDRIRLISQRGVEMEAMIDDSTWQLRYSIADQMFIRVEIHRYRQDWEFWLPILISNPIYFTQETGDES</sequence>
<dbReference type="Proteomes" id="UP000242972">
    <property type="component" value="Unassembled WGS sequence"/>
</dbReference>
<evidence type="ECO:0000259" key="1">
    <source>
        <dbReference type="SMART" id="SM00481"/>
    </source>
</evidence>